<gene>
    <name evidence="2" type="ORF">Q3O59_02490</name>
</gene>
<organism evidence="2 3">
    <name type="scientific">Alkalimonas delamerensis</name>
    <dbReference type="NCBI Taxonomy" id="265981"/>
    <lineage>
        <taxon>Bacteria</taxon>
        <taxon>Pseudomonadati</taxon>
        <taxon>Pseudomonadota</taxon>
        <taxon>Gammaproteobacteria</taxon>
        <taxon>Alkalimonas</taxon>
    </lineage>
</organism>
<feature type="chain" id="PRO_5047453582" evidence="1">
    <location>
        <begin position="30"/>
        <end position="674"/>
    </location>
</feature>
<evidence type="ECO:0000256" key="1">
    <source>
        <dbReference type="SAM" id="SignalP"/>
    </source>
</evidence>
<comment type="caution">
    <text evidence="2">The sequence shown here is derived from an EMBL/GenBank/DDBJ whole genome shotgun (WGS) entry which is preliminary data.</text>
</comment>
<dbReference type="InterPro" id="IPR013783">
    <property type="entry name" value="Ig-like_fold"/>
</dbReference>
<dbReference type="PROSITE" id="PS51257">
    <property type="entry name" value="PROKAR_LIPOPROTEIN"/>
    <property type="match status" value="1"/>
</dbReference>
<reference evidence="2 3" key="1">
    <citation type="submission" date="2023-08" db="EMBL/GenBank/DDBJ databases">
        <authorList>
            <person name="Joshi A."/>
            <person name="Thite S."/>
        </authorList>
    </citation>
    <scope>NUCLEOTIDE SEQUENCE [LARGE SCALE GENOMIC DNA]</scope>
    <source>
        <strain evidence="2 3">1E1</strain>
    </source>
</reference>
<dbReference type="Proteomes" id="UP001236258">
    <property type="component" value="Unassembled WGS sequence"/>
</dbReference>
<dbReference type="EMBL" id="JAUZVY010000001">
    <property type="protein sequence ID" value="MDP4527902.1"/>
    <property type="molecule type" value="Genomic_DNA"/>
</dbReference>
<proteinExistence type="predicted"/>
<name>A0ABT9GLQ0_9GAMM</name>
<dbReference type="Gene3D" id="2.60.40.10">
    <property type="entry name" value="Immunoglobulins"/>
    <property type="match status" value="1"/>
</dbReference>
<keyword evidence="3" id="KW-1185">Reference proteome</keyword>
<protein>
    <submittedName>
        <fullName evidence="2">Uncharacterized protein</fullName>
    </submittedName>
</protein>
<accession>A0ABT9GLQ0</accession>
<sequence>MMKALKFCTATVLLLLTACGGGDSSPPVAGGGQTGSNMDKPPFLIEADYLEAYGAIAVNLPEGMLQIAHYSDTILIQQSLSFETFLLCSNGGGRTVSINQPLPITQGTIITDELEDCYVDTLDSILNGKIELTITDHQINNNSEILMLDVDLSSVRFRGSPELTVQDTVTVALTSEPLLRTMKVTPKQAQVRFRFTDGDVFSLSQFQLTSELDLSTALYRAEFQGRIALNHFSSDLAIATKEALQGYLGEYPHQGQVELTDSRNNKLMISANQVVNSELANVQLNQGAPYLFYWTSLTDGTYWSWPGLNEPGYAQRFRHDNFEFLGMVGTTNFEDFPTQGTLSYLFSRPVASVQGYWLEHFFDTWDWEHESVAAEITIEGALVHIRPKTALSPGVRYSTNTFEATNTLGISRYIYTSQPLTATNVIRAVIQKDSPLVTTTTQPTLSAENSQIAAGLSASYQWQELTMHGIVFDDPTAASTSFSLTKIPDDSRIQVRVTVTDELGRSHSAETLLYFLNGQVNAAFYESDSAEDWIGQGKSSLLTTEEVYINGYSWNKSSLRVGIEGYNDNDYIWWSLDLATAEGQELKPGLYQDATRAAFKPSHGNGLEFSGNGRGCNSLNGWFEIHEIELTHAGYDYDPDYMVVSSLAVDFVQYCDGSEAALRGGVRINSDHPF</sequence>
<evidence type="ECO:0000313" key="3">
    <source>
        <dbReference type="Proteomes" id="UP001236258"/>
    </source>
</evidence>
<keyword evidence="1" id="KW-0732">Signal</keyword>
<feature type="signal peptide" evidence="1">
    <location>
        <begin position="1"/>
        <end position="29"/>
    </location>
</feature>
<dbReference type="RefSeq" id="WP_305944085.1">
    <property type="nucleotide sequence ID" value="NZ_JAUZVY010000001.1"/>
</dbReference>
<evidence type="ECO:0000313" key="2">
    <source>
        <dbReference type="EMBL" id="MDP4527902.1"/>
    </source>
</evidence>